<dbReference type="SUPFAM" id="SSF56935">
    <property type="entry name" value="Porins"/>
    <property type="match status" value="1"/>
</dbReference>
<feature type="signal peptide" evidence="13">
    <location>
        <begin position="1"/>
        <end position="36"/>
    </location>
</feature>
<keyword evidence="3 10" id="KW-0813">Transport</keyword>
<keyword evidence="9 10" id="KW-0998">Cell outer membrane</keyword>
<keyword evidence="7 10" id="KW-0472">Membrane</keyword>
<proteinExistence type="inferred from homology"/>
<evidence type="ECO:0000256" key="7">
    <source>
        <dbReference type="ARBA" id="ARBA00023136"/>
    </source>
</evidence>
<evidence type="ECO:0000256" key="5">
    <source>
        <dbReference type="ARBA" id="ARBA00022692"/>
    </source>
</evidence>
<evidence type="ECO:0000256" key="8">
    <source>
        <dbReference type="ARBA" id="ARBA00023170"/>
    </source>
</evidence>
<feature type="domain" description="TonB-dependent receptor plug" evidence="15">
    <location>
        <begin position="86"/>
        <end position="182"/>
    </location>
</feature>
<keyword evidence="5 10" id="KW-0812">Transmembrane</keyword>
<feature type="chain" id="PRO_5031222181" evidence="13">
    <location>
        <begin position="37"/>
        <end position="725"/>
    </location>
</feature>
<keyword evidence="4 10" id="KW-1134">Transmembrane beta strand</keyword>
<gene>
    <name evidence="16" type="ORF">HNP48_001764</name>
</gene>
<comment type="caution">
    <text evidence="16">The sequence shown here is derived from an EMBL/GenBank/DDBJ whole genome shotgun (WGS) entry which is preliminary data.</text>
</comment>
<evidence type="ECO:0000256" key="2">
    <source>
        <dbReference type="ARBA" id="ARBA00009810"/>
    </source>
</evidence>
<dbReference type="AlphaFoldDB" id="A0A7X0PC03"/>
<dbReference type="InterPro" id="IPR010105">
    <property type="entry name" value="TonB_sidphr_rcpt"/>
</dbReference>
<evidence type="ECO:0000256" key="1">
    <source>
        <dbReference type="ARBA" id="ARBA00004571"/>
    </source>
</evidence>
<dbReference type="GO" id="GO:0015344">
    <property type="term" value="F:siderophore uptake transmembrane transporter activity"/>
    <property type="evidence" value="ECO:0007669"/>
    <property type="project" value="TreeGrafter"/>
</dbReference>
<dbReference type="GO" id="GO:0009279">
    <property type="term" value="C:cell outer membrane"/>
    <property type="evidence" value="ECO:0007669"/>
    <property type="project" value="UniProtKB-SubCell"/>
</dbReference>
<feature type="compositionally biased region" description="Basic and acidic residues" evidence="12">
    <location>
        <begin position="60"/>
        <end position="70"/>
    </location>
</feature>
<feature type="domain" description="TonB-dependent receptor-like beta-barrel" evidence="14">
    <location>
        <begin position="291"/>
        <end position="693"/>
    </location>
</feature>
<evidence type="ECO:0000259" key="14">
    <source>
        <dbReference type="Pfam" id="PF00593"/>
    </source>
</evidence>
<dbReference type="Gene3D" id="2.170.130.10">
    <property type="entry name" value="TonB-dependent receptor, plug domain"/>
    <property type="match status" value="1"/>
</dbReference>
<dbReference type="PANTHER" id="PTHR32552:SF74">
    <property type="entry name" value="HYDROXAMATE SIDEROPHORE RECEPTOR FHUE"/>
    <property type="match status" value="1"/>
</dbReference>
<evidence type="ECO:0000256" key="10">
    <source>
        <dbReference type="PROSITE-ProRule" id="PRU01360"/>
    </source>
</evidence>
<accession>A0A7X0PC03</accession>
<dbReference type="InterPro" id="IPR036942">
    <property type="entry name" value="Beta-barrel_TonB_sf"/>
</dbReference>
<dbReference type="GO" id="GO:0038023">
    <property type="term" value="F:signaling receptor activity"/>
    <property type="evidence" value="ECO:0007669"/>
    <property type="project" value="InterPro"/>
</dbReference>
<evidence type="ECO:0000256" key="6">
    <source>
        <dbReference type="ARBA" id="ARBA00023077"/>
    </source>
</evidence>
<name>A0A7X0PC03_9BURK</name>
<dbReference type="Pfam" id="PF07715">
    <property type="entry name" value="Plug"/>
    <property type="match status" value="1"/>
</dbReference>
<keyword evidence="17" id="KW-1185">Reference proteome</keyword>
<dbReference type="InterPro" id="IPR000531">
    <property type="entry name" value="Beta-barrel_TonB"/>
</dbReference>
<organism evidence="16 17">
    <name type="scientific">Acidovorax soli</name>
    <dbReference type="NCBI Taxonomy" id="592050"/>
    <lineage>
        <taxon>Bacteria</taxon>
        <taxon>Pseudomonadati</taxon>
        <taxon>Pseudomonadota</taxon>
        <taxon>Betaproteobacteria</taxon>
        <taxon>Burkholderiales</taxon>
        <taxon>Comamonadaceae</taxon>
        <taxon>Acidovorax</taxon>
    </lineage>
</organism>
<sequence length="725" mass="78678">MTTSSSPSPLTPAPVALAVMAFVATLAALGATAARAQTAEPAGGNAATTTNLPPVTVRAQQDRSSTEGTERYNSTQATVGKAAADLKEIPQSISVVTQQRMEDQNMRNVEEVLEQTVGYVSERFDSESASYSSRGFAINNYMIDGVPAPGTAAAWDSVLFDRVELLRGPSALFSGVSSSGGAVNLVRKRPQDTFQARGAVQLGSWSTKRAEVDVTGPLNQSGTILGRLSAAKQEGGTYQSGAQRDRYAIAGSLDFKLAPATSLLVGAHAQKVDGWLTGGLPSYTTGALLDVPRSTWLGADWNRSEQDEKYLYAELTHRFNDDWRAKLNWSGYRNDQATNYLYLPNGQVTPTNGKTSLMLWFNQTRIEQNVLDANLTGSFNALGRKHDVVVGADWRRNTSATTSGRYANYYVQDVYAPDHSAVPYPDRPATARSQSETSQYGLYGQTRLRITDPLTVVLGARVSWYDTQSRNLLPTTGAWTTNQVDHKLSPYAGLTYAFSPQVSGYVSYSDAFTPQTQLAFGGGVIDPIVGKQLEVGVKGEFFDRALTTNAAVYRIREVNRAQADPVNTGFFVAQGEVESKGVELEVAGRITKQWNVYAGYAYNENRYVRDASSGGLPLNALTPHHSVKLWSQYRFTEGVLDGLGIGAGVNAYSSASGGNATTNTHRPGFGVVNLAISYRIDPRWSVALNINNLTDKVYWQRVYTTGRSNFFGEPRNASVTLRASY</sequence>
<keyword evidence="6 11" id="KW-0798">TonB box</keyword>
<dbReference type="Gene3D" id="2.40.170.20">
    <property type="entry name" value="TonB-dependent receptor, beta-barrel domain"/>
    <property type="match status" value="1"/>
</dbReference>
<dbReference type="CDD" id="cd01347">
    <property type="entry name" value="ligand_gated_channel"/>
    <property type="match status" value="1"/>
</dbReference>
<keyword evidence="13" id="KW-0732">Signal</keyword>
<evidence type="ECO:0000256" key="4">
    <source>
        <dbReference type="ARBA" id="ARBA00022452"/>
    </source>
</evidence>
<dbReference type="RefSeq" id="WP_184856488.1">
    <property type="nucleotide sequence ID" value="NZ_JACHLK010000002.1"/>
</dbReference>
<keyword evidence="8 16" id="KW-0675">Receptor</keyword>
<evidence type="ECO:0000256" key="9">
    <source>
        <dbReference type="ARBA" id="ARBA00023237"/>
    </source>
</evidence>
<comment type="subcellular location">
    <subcellularLocation>
        <location evidence="1 10">Cell outer membrane</location>
        <topology evidence="1 10">Multi-pass membrane protein</topology>
    </subcellularLocation>
</comment>
<evidence type="ECO:0000256" key="3">
    <source>
        <dbReference type="ARBA" id="ARBA00022448"/>
    </source>
</evidence>
<reference evidence="16 17" key="1">
    <citation type="submission" date="2020-08" db="EMBL/GenBank/DDBJ databases">
        <title>Functional genomics of gut bacteria from endangered species of beetles.</title>
        <authorList>
            <person name="Carlos-Shanley C."/>
        </authorList>
    </citation>
    <scope>NUCLEOTIDE SEQUENCE [LARGE SCALE GENOMIC DNA]</scope>
    <source>
        <strain evidence="16 17">S00198</strain>
    </source>
</reference>
<dbReference type="PANTHER" id="PTHR32552">
    <property type="entry name" value="FERRICHROME IRON RECEPTOR-RELATED"/>
    <property type="match status" value="1"/>
</dbReference>
<evidence type="ECO:0000313" key="17">
    <source>
        <dbReference type="Proteomes" id="UP000575083"/>
    </source>
</evidence>
<protein>
    <submittedName>
        <fullName evidence="16">Outer membrane receptor for ferric coprogen and ferric-rhodotorulic acid</fullName>
    </submittedName>
</protein>
<dbReference type="InterPro" id="IPR012910">
    <property type="entry name" value="Plug_dom"/>
</dbReference>
<evidence type="ECO:0000256" key="13">
    <source>
        <dbReference type="SAM" id="SignalP"/>
    </source>
</evidence>
<feature type="region of interest" description="Disordered" evidence="12">
    <location>
        <begin position="40"/>
        <end position="79"/>
    </location>
</feature>
<evidence type="ECO:0000256" key="12">
    <source>
        <dbReference type="SAM" id="MobiDB-lite"/>
    </source>
</evidence>
<dbReference type="EMBL" id="JACHLK010000002">
    <property type="protein sequence ID" value="MBB6559100.1"/>
    <property type="molecule type" value="Genomic_DNA"/>
</dbReference>
<feature type="compositionally biased region" description="Polar residues" evidence="12">
    <location>
        <begin position="46"/>
        <end position="59"/>
    </location>
</feature>
<evidence type="ECO:0000259" key="15">
    <source>
        <dbReference type="Pfam" id="PF07715"/>
    </source>
</evidence>
<dbReference type="InterPro" id="IPR037066">
    <property type="entry name" value="Plug_dom_sf"/>
</dbReference>
<evidence type="ECO:0000256" key="11">
    <source>
        <dbReference type="RuleBase" id="RU003357"/>
    </source>
</evidence>
<dbReference type="GO" id="GO:0015891">
    <property type="term" value="P:siderophore transport"/>
    <property type="evidence" value="ECO:0007669"/>
    <property type="project" value="InterPro"/>
</dbReference>
<dbReference type="InterPro" id="IPR039426">
    <property type="entry name" value="TonB-dep_rcpt-like"/>
</dbReference>
<evidence type="ECO:0000313" key="16">
    <source>
        <dbReference type="EMBL" id="MBB6559100.1"/>
    </source>
</evidence>
<dbReference type="Pfam" id="PF00593">
    <property type="entry name" value="TonB_dep_Rec_b-barrel"/>
    <property type="match status" value="1"/>
</dbReference>
<dbReference type="Proteomes" id="UP000575083">
    <property type="component" value="Unassembled WGS sequence"/>
</dbReference>
<comment type="similarity">
    <text evidence="2 10 11">Belongs to the TonB-dependent receptor family.</text>
</comment>
<dbReference type="PROSITE" id="PS52016">
    <property type="entry name" value="TONB_DEPENDENT_REC_3"/>
    <property type="match status" value="1"/>
</dbReference>
<dbReference type="NCBIfam" id="TIGR01783">
    <property type="entry name" value="TonB-siderophor"/>
    <property type="match status" value="1"/>
</dbReference>